<dbReference type="InterPro" id="IPR000962">
    <property type="entry name" value="Znf_DskA_TraR"/>
</dbReference>
<comment type="caution">
    <text evidence="6">The sequence shown here is derived from an EMBL/GenBank/DDBJ whole genome shotgun (WGS) entry which is preliminary data.</text>
</comment>
<dbReference type="Gene3D" id="1.20.120.910">
    <property type="entry name" value="DksA, coiled-coil domain"/>
    <property type="match status" value="1"/>
</dbReference>
<name>K2KDV7_9GAMM</name>
<dbReference type="PANTHER" id="PTHR33823">
    <property type="entry name" value="RNA POLYMERASE-BINDING TRANSCRIPTION FACTOR DKSA-RELATED"/>
    <property type="match status" value="1"/>
</dbReference>
<evidence type="ECO:0000256" key="4">
    <source>
        <dbReference type="PROSITE-ProRule" id="PRU00510"/>
    </source>
</evidence>
<evidence type="ECO:0000256" key="1">
    <source>
        <dbReference type="ARBA" id="ARBA00022723"/>
    </source>
</evidence>
<dbReference type="GO" id="GO:0008270">
    <property type="term" value="F:zinc ion binding"/>
    <property type="evidence" value="ECO:0007669"/>
    <property type="project" value="UniProtKB-KW"/>
</dbReference>
<keyword evidence="1" id="KW-0479">Metal-binding</keyword>
<evidence type="ECO:0000259" key="5">
    <source>
        <dbReference type="Pfam" id="PF01258"/>
    </source>
</evidence>
<protein>
    <submittedName>
        <fullName evidence="6">DnaK suppressor protein</fullName>
    </submittedName>
</protein>
<dbReference type="AlphaFoldDB" id="K2KDV7"/>
<accession>K2KDV7</accession>
<evidence type="ECO:0000313" key="7">
    <source>
        <dbReference type="Proteomes" id="UP000014115"/>
    </source>
</evidence>
<dbReference type="Proteomes" id="UP000014115">
    <property type="component" value="Unassembled WGS sequence"/>
</dbReference>
<dbReference type="PANTHER" id="PTHR33823:SF4">
    <property type="entry name" value="GENERAL STRESS PROTEIN 16O"/>
    <property type="match status" value="1"/>
</dbReference>
<evidence type="ECO:0000256" key="2">
    <source>
        <dbReference type="ARBA" id="ARBA00022771"/>
    </source>
</evidence>
<evidence type="ECO:0000256" key="3">
    <source>
        <dbReference type="ARBA" id="ARBA00022833"/>
    </source>
</evidence>
<keyword evidence="2" id="KW-0863">Zinc-finger</keyword>
<organism evidence="6 7">
    <name type="scientific">Idiomarina xiamenensis 10-D-4</name>
    <dbReference type="NCBI Taxonomy" id="740709"/>
    <lineage>
        <taxon>Bacteria</taxon>
        <taxon>Pseudomonadati</taxon>
        <taxon>Pseudomonadota</taxon>
        <taxon>Gammaproteobacteria</taxon>
        <taxon>Alteromonadales</taxon>
        <taxon>Idiomarinaceae</taxon>
        <taxon>Idiomarina</taxon>
    </lineage>
</organism>
<reference evidence="6 7" key="1">
    <citation type="journal article" date="2012" name="J. Bacteriol.">
        <title>Genome Sequence of Idiomarina xiamenensis Type Strain 10-D-4.</title>
        <authorList>
            <person name="Lai Q."/>
            <person name="Wang L."/>
            <person name="Wang W."/>
            <person name="Shao Z."/>
        </authorList>
    </citation>
    <scope>NUCLEOTIDE SEQUENCE [LARGE SCALE GENOMIC DNA]</scope>
    <source>
        <strain evidence="6 7">10-D-4</strain>
    </source>
</reference>
<dbReference type="Pfam" id="PF01258">
    <property type="entry name" value="zf-dskA_traR"/>
    <property type="match status" value="1"/>
</dbReference>
<dbReference type="RefSeq" id="WP_008489537.1">
    <property type="nucleotide sequence ID" value="NZ_AMRG01000014.1"/>
</dbReference>
<keyword evidence="3" id="KW-0862">Zinc</keyword>
<dbReference type="STRING" id="740709.A10D4_10969"/>
<gene>
    <name evidence="6" type="ORF">A10D4_10969</name>
</gene>
<dbReference type="PROSITE" id="PS51128">
    <property type="entry name" value="ZF_DKSA_2"/>
    <property type="match status" value="1"/>
</dbReference>
<dbReference type="SUPFAM" id="SSF57716">
    <property type="entry name" value="Glucocorticoid receptor-like (DNA-binding domain)"/>
    <property type="match status" value="1"/>
</dbReference>
<dbReference type="PATRIC" id="fig|740709.3.peg.2215"/>
<sequence length="84" mass="8920">MSSSLSAQQLARFRQKLESHMATAEAAGDKQQQQQLQAAMTRLRAGEYGCCLSCGEEISAAKLAHSPAAELCNDCQSLADDSDG</sequence>
<evidence type="ECO:0000313" key="6">
    <source>
        <dbReference type="EMBL" id="EKE80904.1"/>
    </source>
</evidence>
<feature type="domain" description="Zinc finger DksA/TraR C4-type" evidence="5">
    <location>
        <begin position="46"/>
        <end position="77"/>
    </location>
</feature>
<dbReference type="EMBL" id="AMRG01000014">
    <property type="protein sequence ID" value="EKE80904.1"/>
    <property type="molecule type" value="Genomic_DNA"/>
</dbReference>
<feature type="zinc finger region" description="dksA C4-type" evidence="4">
    <location>
        <begin position="51"/>
        <end position="75"/>
    </location>
</feature>
<dbReference type="OrthoDB" id="962301at2"/>
<keyword evidence="7" id="KW-1185">Reference proteome</keyword>
<proteinExistence type="predicted"/>